<dbReference type="SUPFAM" id="SSF51735">
    <property type="entry name" value="NAD(P)-binding Rossmann-fold domains"/>
    <property type="match status" value="1"/>
</dbReference>
<keyword evidence="2" id="KW-0560">Oxidoreductase</keyword>
<dbReference type="EC" id="1.1.1.100" evidence="2"/>
<keyword evidence="3" id="KW-1185">Reference proteome</keyword>
<dbReference type="Gene3D" id="3.40.50.720">
    <property type="entry name" value="NAD(P)-binding Rossmann-like Domain"/>
    <property type="match status" value="1"/>
</dbReference>
<dbReference type="Pfam" id="PF13561">
    <property type="entry name" value="adh_short_C2"/>
    <property type="match status" value="1"/>
</dbReference>
<accession>F2JZT1</accession>
<dbReference type="PANTHER" id="PTHR42879:SF2">
    <property type="entry name" value="3-OXOACYL-[ACYL-CARRIER-PROTEIN] REDUCTASE FABG"/>
    <property type="match status" value="1"/>
</dbReference>
<dbReference type="OrthoDB" id="9804774at2"/>
<dbReference type="NCBIfam" id="NF009468">
    <property type="entry name" value="PRK12826.1-4"/>
    <property type="match status" value="1"/>
</dbReference>
<dbReference type="GO" id="GO:0004316">
    <property type="term" value="F:3-oxoacyl-[acyl-carrier-protein] reductase (NADPH) activity"/>
    <property type="evidence" value="ECO:0007669"/>
    <property type="project" value="UniProtKB-EC"/>
</dbReference>
<dbReference type="PRINTS" id="PR00081">
    <property type="entry name" value="GDHRDH"/>
</dbReference>
<dbReference type="PANTHER" id="PTHR42879">
    <property type="entry name" value="3-OXOACYL-(ACYL-CARRIER-PROTEIN) REDUCTASE"/>
    <property type="match status" value="1"/>
</dbReference>
<dbReference type="STRING" id="717774.Marme_1678"/>
<protein>
    <submittedName>
        <fullName evidence="2">3-oxoacyl-(Acyl-carrier-protein) reductase</fullName>
        <ecNumber evidence="2">1.1.1.100</ecNumber>
    </submittedName>
</protein>
<sequence length="259" mass="27176">MFASLAGKVAIVTGGSKGIGKGIAKVFANQGVKIMIAARGEADAKKAVDEIVSSGGEADYYLCDVSSWDGVQGLLSKTIDTYGKLDILCANAGIFPQKKMADMNPDEWDTVMSTNLKSTFLAVKACIPYFEKSGQGRVIVTSSITGPITGYPGWSHYGASKAGQLGFIKTAAMELAPYNTTINAVMPGNIMTEGLADLGEDYLTAMASSIPMKRLGAVEDIGNAALFFATDEASYITGQQIVVDGGQILPESLDAINEM</sequence>
<dbReference type="PRINTS" id="PR00080">
    <property type="entry name" value="SDRFAMILY"/>
</dbReference>
<dbReference type="InterPro" id="IPR036291">
    <property type="entry name" value="NAD(P)-bd_dom_sf"/>
</dbReference>
<organism evidence="2 3">
    <name type="scientific">Marinomonas mediterranea (strain ATCC 700492 / JCM 21426 / NBRC 103028 / MMB-1)</name>
    <dbReference type="NCBI Taxonomy" id="717774"/>
    <lineage>
        <taxon>Bacteria</taxon>
        <taxon>Pseudomonadati</taxon>
        <taxon>Pseudomonadota</taxon>
        <taxon>Gammaproteobacteria</taxon>
        <taxon>Oceanospirillales</taxon>
        <taxon>Oceanospirillaceae</taxon>
        <taxon>Marinomonas</taxon>
    </lineage>
</organism>
<dbReference type="RefSeq" id="WP_013660840.1">
    <property type="nucleotide sequence ID" value="NC_015276.1"/>
</dbReference>
<proteinExistence type="inferred from homology"/>
<evidence type="ECO:0000313" key="2">
    <source>
        <dbReference type="EMBL" id="ADZ90935.1"/>
    </source>
</evidence>
<dbReference type="PATRIC" id="fig|717774.3.peg.1736"/>
<evidence type="ECO:0000313" key="3">
    <source>
        <dbReference type="Proteomes" id="UP000001062"/>
    </source>
</evidence>
<comment type="similarity">
    <text evidence="1">Belongs to the short-chain dehydrogenases/reductases (SDR) family.</text>
</comment>
<dbReference type="NCBIfam" id="NF004202">
    <property type="entry name" value="PRK05653.2-2"/>
    <property type="match status" value="1"/>
</dbReference>
<dbReference type="NCBIfam" id="NF005559">
    <property type="entry name" value="PRK07231.1"/>
    <property type="match status" value="1"/>
</dbReference>
<dbReference type="AlphaFoldDB" id="F2JZT1"/>
<dbReference type="eggNOG" id="COG1028">
    <property type="taxonomic scope" value="Bacteria"/>
</dbReference>
<reference evidence="2 3" key="1">
    <citation type="journal article" date="2012" name="Stand. Genomic Sci.">
        <title>Complete genome sequence of the melanogenic marine bacterium Marinomonas mediterranea type strain (MMB-1(T)).</title>
        <authorList>
            <person name="Lucas-Elio P."/>
            <person name="Goodwin L."/>
            <person name="Woyke T."/>
            <person name="Pitluck S."/>
            <person name="Nolan M."/>
            <person name="Kyrpides N.C."/>
            <person name="Detter J.C."/>
            <person name="Copeland A."/>
            <person name="Teshima H."/>
            <person name="Bruce D."/>
            <person name="Detter C."/>
            <person name="Tapia R."/>
            <person name="Han S."/>
            <person name="Land M.L."/>
            <person name="Ivanova N."/>
            <person name="Mikhailova N."/>
            <person name="Johnston A.W."/>
            <person name="Sanchez-Amat A."/>
        </authorList>
    </citation>
    <scope>NUCLEOTIDE SEQUENCE [LARGE SCALE GENOMIC DNA]</scope>
    <source>
        <strain evidence="3">ATCC 700492 / JCM 21426 / NBRC 103028 / MMB-1</strain>
    </source>
</reference>
<dbReference type="InterPro" id="IPR002347">
    <property type="entry name" value="SDR_fam"/>
</dbReference>
<name>F2JZT1_MARM1</name>
<dbReference type="HOGENOM" id="CLU_010194_1_2_6"/>
<dbReference type="KEGG" id="mme:Marme_1678"/>
<dbReference type="FunFam" id="3.40.50.720:FF:000084">
    <property type="entry name" value="Short-chain dehydrogenase reductase"/>
    <property type="match status" value="1"/>
</dbReference>
<dbReference type="EMBL" id="CP002583">
    <property type="protein sequence ID" value="ADZ90935.1"/>
    <property type="molecule type" value="Genomic_DNA"/>
</dbReference>
<gene>
    <name evidence="2" type="ordered locus">Marme_1678</name>
</gene>
<dbReference type="NCBIfam" id="NF009466">
    <property type="entry name" value="PRK12826.1-2"/>
    <property type="match status" value="1"/>
</dbReference>
<dbReference type="InterPro" id="IPR050259">
    <property type="entry name" value="SDR"/>
</dbReference>
<dbReference type="Proteomes" id="UP000001062">
    <property type="component" value="Chromosome"/>
</dbReference>
<evidence type="ECO:0000256" key="1">
    <source>
        <dbReference type="ARBA" id="ARBA00006484"/>
    </source>
</evidence>